<reference evidence="3 4" key="1">
    <citation type="submission" date="2019-10" db="EMBL/GenBank/DDBJ databases">
        <title>Actinomadura rubteroloni sp. nov. and Actinomadura macrotermitis sp. nov., isolated from the gut of fungus growing-termite Macrotermes natalensis.</title>
        <authorList>
            <person name="Benndorf R."/>
            <person name="Martin K."/>
            <person name="Kuefner M."/>
            <person name="De Beer W."/>
            <person name="Kaster A.-K."/>
            <person name="Vollmers J."/>
            <person name="Poulsen M."/>
            <person name="Beemelmanns C."/>
        </authorList>
    </citation>
    <scope>NUCLEOTIDE SEQUENCE [LARGE SCALE GENOMIC DNA]</scope>
    <source>
        <strain evidence="3 4">RB68</strain>
    </source>
</reference>
<protein>
    <recommendedName>
        <fullName evidence="2">DUF222 domain-containing protein</fullName>
    </recommendedName>
</protein>
<name>A0A7K0BS91_9ACTN</name>
<accession>A0A7K0BS91</accession>
<dbReference type="OrthoDB" id="581465at2"/>
<feature type="compositionally biased region" description="Basic and acidic residues" evidence="1">
    <location>
        <begin position="398"/>
        <end position="415"/>
    </location>
</feature>
<comment type="caution">
    <text evidence="3">The sequence shown here is derived from an EMBL/GenBank/DDBJ whole genome shotgun (WGS) entry which is preliminary data.</text>
</comment>
<organism evidence="3 4">
    <name type="scientific">Actinomadura macrotermitis</name>
    <dbReference type="NCBI Taxonomy" id="2585200"/>
    <lineage>
        <taxon>Bacteria</taxon>
        <taxon>Bacillati</taxon>
        <taxon>Actinomycetota</taxon>
        <taxon>Actinomycetes</taxon>
        <taxon>Streptosporangiales</taxon>
        <taxon>Thermomonosporaceae</taxon>
        <taxon>Actinomadura</taxon>
    </lineage>
</organism>
<dbReference type="InterPro" id="IPR003615">
    <property type="entry name" value="HNH_nuc"/>
</dbReference>
<keyword evidence="4" id="KW-1185">Reference proteome</keyword>
<evidence type="ECO:0000259" key="2">
    <source>
        <dbReference type="Pfam" id="PF02720"/>
    </source>
</evidence>
<dbReference type="InterPro" id="IPR003870">
    <property type="entry name" value="DUF222"/>
</dbReference>
<evidence type="ECO:0000256" key="1">
    <source>
        <dbReference type="SAM" id="MobiDB-lite"/>
    </source>
</evidence>
<sequence length="456" mass="49376">MSSMVSDPAGMSTGDVVDTIATLAAELAHRSAPESGAVSKELAETLGRAQDQLECTLAGLVGRVDATGEQARWGLASAKAWLCTTLGMTDARASERLALARQLRRLPELGRRWADGALPLGQATTVVRAVTRLDDTDAAKAEKVLLGLVDDGWSARRVAQVGKRIREVVADRDDSGEPSDAKRGYDASWITVTRSLDGGRYLKGWLNPEDAALWDGTLAPLAKPAGPEDTRDVTQRTAATLSAVLSGGHKATKVTVICDLDTLTGGHAPARLIDGTPIPAGQARRIALNAGVSPLLLGRDHQPLYLGRAVRFANAAQRRVLEARYDTCAVHGCEIPAHLCEVDHVTGWALGSPTDIDQLALTCGWHNRFKHTHPDQVHISRDEDGRYLYRLLPPADVRRAGHGSDEHNPWTREPAHFTSSTVRAQRRLRRGRQDTANRHRIQHPPPGPGIDHPHRT</sequence>
<dbReference type="Proteomes" id="UP000487268">
    <property type="component" value="Unassembled WGS sequence"/>
</dbReference>
<evidence type="ECO:0000313" key="4">
    <source>
        <dbReference type="Proteomes" id="UP000487268"/>
    </source>
</evidence>
<gene>
    <name evidence="3" type="ORF">ACRB68_21170</name>
</gene>
<dbReference type="CDD" id="cd00085">
    <property type="entry name" value="HNHc"/>
    <property type="match status" value="1"/>
</dbReference>
<dbReference type="Pfam" id="PF02720">
    <property type="entry name" value="DUF222"/>
    <property type="match status" value="1"/>
</dbReference>
<dbReference type="Gene3D" id="1.10.30.50">
    <property type="match status" value="1"/>
</dbReference>
<dbReference type="AlphaFoldDB" id="A0A7K0BS91"/>
<proteinExistence type="predicted"/>
<dbReference type="EMBL" id="WEGH01000001">
    <property type="protein sequence ID" value="MQY04068.1"/>
    <property type="molecule type" value="Genomic_DNA"/>
</dbReference>
<dbReference type="RefSeq" id="WP_153531890.1">
    <property type="nucleotide sequence ID" value="NZ_WEGH01000001.1"/>
</dbReference>
<feature type="region of interest" description="Disordered" evidence="1">
    <location>
        <begin position="398"/>
        <end position="456"/>
    </location>
</feature>
<feature type="domain" description="DUF222" evidence="2">
    <location>
        <begin position="44"/>
        <end position="324"/>
    </location>
</feature>
<evidence type="ECO:0000313" key="3">
    <source>
        <dbReference type="EMBL" id="MQY04068.1"/>
    </source>
</evidence>